<dbReference type="EMBL" id="AMRV01000002">
    <property type="protein sequence ID" value="EMD83592.1"/>
    <property type="molecule type" value="Genomic_DNA"/>
</dbReference>
<evidence type="ECO:0000256" key="1">
    <source>
        <dbReference type="ARBA" id="ARBA00009477"/>
    </source>
</evidence>
<dbReference type="Gene3D" id="2.40.50.100">
    <property type="match status" value="1"/>
</dbReference>
<dbReference type="GO" id="GO:0015562">
    <property type="term" value="F:efflux transmembrane transporter activity"/>
    <property type="evidence" value="ECO:0007669"/>
    <property type="project" value="TreeGrafter"/>
</dbReference>
<dbReference type="InterPro" id="IPR058637">
    <property type="entry name" value="YknX-like_C"/>
</dbReference>
<reference evidence="5 6" key="1">
    <citation type="journal article" date="2013" name="Genome Announc.">
        <title>Draft Genome Sequence of Strain JLT2015T, Belonging to the Family Sphingomonadaceae of the Alphaproteobacteria.</title>
        <authorList>
            <person name="Tang K."/>
            <person name="Liu K."/>
            <person name="Li S."/>
            <person name="Jiao N."/>
        </authorList>
    </citation>
    <scope>NUCLEOTIDE SEQUENCE [LARGE SCALE GENOMIC DNA]</scope>
    <source>
        <strain evidence="5 6">JLT2015</strain>
    </source>
</reference>
<protein>
    <submittedName>
        <fullName evidence="5">RND efflux system membrane fusion protein</fullName>
    </submittedName>
</protein>
<organism evidence="5 6">
    <name type="scientific">Pacificimonas flava</name>
    <dbReference type="NCBI Taxonomy" id="1234595"/>
    <lineage>
        <taxon>Bacteria</taxon>
        <taxon>Pseudomonadati</taxon>
        <taxon>Pseudomonadota</taxon>
        <taxon>Alphaproteobacteria</taxon>
        <taxon>Sphingomonadales</taxon>
        <taxon>Sphingosinicellaceae</taxon>
        <taxon>Pacificimonas</taxon>
    </lineage>
</organism>
<dbReference type="PANTHER" id="PTHR30469:SF20">
    <property type="entry name" value="EFFLUX RND TRANSPORTER PERIPLASMIC ADAPTOR SUBUNIT"/>
    <property type="match status" value="1"/>
</dbReference>
<evidence type="ECO:0000313" key="6">
    <source>
        <dbReference type="Proteomes" id="UP000011717"/>
    </source>
</evidence>
<dbReference type="InterPro" id="IPR006143">
    <property type="entry name" value="RND_pump_MFP"/>
</dbReference>
<gene>
    <name evidence="5" type="ORF">C725_0564</name>
</gene>
<evidence type="ECO:0000256" key="2">
    <source>
        <dbReference type="SAM" id="Coils"/>
    </source>
</evidence>
<dbReference type="Gene3D" id="1.10.287.470">
    <property type="entry name" value="Helix hairpin bin"/>
    <property type="match status" value="1"/>
</dbReference>
<dbReference type="AlphaFoldDB" id="M2U6D2"/>
<feature type="coiled-coil region" evidence="2">
    <location>
        <begin position="121"/>
        <end position="186"/>
    </location>
</feature>
<dbReference type="NCBIfam" id="TIGR01730">
    <property type="entry name" value="RND_mfp"/>
    <property type="match status" value="1"/>
</dbReference>
<dbReference type="RefSeq" id="WP_008600021.1">
    <property type="nucleotide sequence ID" value="NZ_AMRV01000002.1"/>
</dbReference>
<comment type="similarity">
    <text evidence="1">Belongs to the membrane fusion protein (MFP) (TC 8.A.1) family.</text>
</comment>
<dbReference type="InterPro" id="IPR058647">
    <property type="entry name" value="BSH_CzcB-like"/>
</dbReference>
<name>M2U6D2_9SPHN</name>
<dbReference type="PANTHER" id="PTHR30469">
    <property type="entry name" value="MULTIDRUG RESISTANCE PROTEIN MDTA"/>
    <property type="match status" value="1"/>
</dbReference>
<evidence type="ECO:0000259" key="3">
    <source>
        <dbReference type="Pfam" id="PF25973"/>
    </source>
</evidence>
<dbReference type="Pfam" id="PF25973">
    <property type="entry name" value="BSH_CzcB"/>
    <property type="match status" value="1"/>
</dbReference>
<dbReference type="Gene3D" id="2.40.420.20">
    <property type="match status" value="1"/>
</dbReference>
<dbReference type="OrthoDB" id="9806939at2"/>
<evidence type="ECO:0000313" key="5">
    <source>
        <dbReference type="EMBL" id="EMD83592.1"/>
    </source>
</evidence>
<feature type="domain" description="CzcB-like barrel-sandwich hybrid" evidence="3">
    <location>
        <begin position="96"/>
        <end position="213"/>
    </location>
</feature>
<comment type="caution">
    <text evidence="5">The sequence shown here is derived from an EMBL/GenBank/DDBJ whole genome shotgun (WGS) entry which is preliminary data.</text>
</comment>
<dbReference type="Gene3D" id="2.40.30.170">
    <property type="match status" value="1"/>
</dbReference>
<dbReference type="Pfam" id="PF25989">
    <property type="entry name" value="YknX_C"/>
    <property type="match status" value="1"/>
</dbReference>
<feature type="domain" description="YknX-like C-terminal permuted SH3-like" evidence="4">
    <location>
        <begin position="309"/>
        <end position="377"/>
    </location>
</feature>
<sequence length="382" mass="41552">MPEHFDRNGRDAGLRPYQARQRCQAFARRPKLPGLACALASLAALGACGSEPEPQPPESRPARLYTLDATDDLRTFRFPAVVEAAREAGLSFSNQSGRVERLTVEQGDFVRRGEIIAVLDQSQIREEIQQAENHVELARDAFERAQALIEAGAIARAVYEQRQTELNNAQSQLEAARERLSDRVLRAPFSGTIGSRQVELYEYVTPQQTIVTLQSTGPSKAVVQVPATMLGRDRSLVSARTRLIMDSAEDVVIPARFDSIGRQTSPGSLTYEAEFTFTPPAGVTVWPGMTGTLVVAVEPGGGDAPGPELAVPITAVDELGRETFVWVVDPETRAARRRIVELGEGVGEFVPVVEGLRRGETIVATGAANLEEGTKIRPLDLN</sequence>
<dbReference type="Proteomes" id="UP000011717">
    <property type="component" value="Unassembled WGS sequence"/>
</dbReference>
<keyword evidence="2" id="KW-0175">Coiled coil</keyword>
<keyword evidence="6" id="KW-1185">Reference proteome</keyword>
<evidence type="ECO:0000259" key="4">
    <source>
        <dbReference type="Pfam" id="PF25989"/>
    </source>
</evidence>
<dbReference type="GO" id="GO:1990281">
    <property type="term" value="C:efflux pump complex"/>
    <property type="evidence" value="ECO:0007669"/>
    <property type="project" value="TreeGrafter"/>
</dbReference>
<proteinExistence type="inferred from homology"/>
<dbReference type="SUPFAM" id="SSF111369">
    <property type="entry name" value="HlyD-like secretion proteins"/>
    <property type="match status" value="1"/>
</dbReference>
<accession>M2U6D2</accession>